<evidence type="ECO:0000313" key="2">
    <source>
        <dbReference type="EMBL" id="KHA70894.1"/>
    </source>
</evidence>
<feature type="domain" description="DUF6916" evidence="1">
    <location>
        <begin position="7"/>
        <end position="101"/>
    </location>
</feature>
<proteinExistence type="predicted"/>
<gene>
    <name evidence="2" type="ORF">NZ35_23485</name>
</gene>
<dbReference type="Pfam" id="PF21880">
    <property type="entry name" value="DUF6916"/>
    <property type="match status" value="1"/>
</dbReference>
<comment type="caution">
    <text evidence="2">The sequence shown here is derived from an EMBL/GenBank/DDBJ whole genome shotgun (WGS) entry which is preliminary data.</text>
</comment>
<dbReference type="OrthoDB" id="6166219at2"/>
<evidence type="ECO:0000259" key="1">
    <source>
        <dbReference type="Pfam" id="PF21880"/>
    </source>
</evidence>
<dbReference type="EMBL" id="JSFK01000029">
    <property type="protein sequence ID" value="KHA70894.1"/>
    <property type="molecule type" value="Genomic_DNA"/>
</dbReference>
<evidence type="ECO:0000313" key="3">
    <source>
        <dbReference type="Proteomes" id="UP000030564"/>
    </source>
</evidence>
<dbReference type="Proteomes" id="UP000030564">
    <property type="component" value="Unassembled WGS sequence"/>
</dbReference>
<dbReference type="InterPro" id="IPR054209">
    <property type="entry name" value="DUF6916"/>
</dbReference>
<dbReference type="AlphaFoldDB" id="A0A0A6D8N4"/>
<reference evidence="2 3" key="1">
    <citation type="submission" date="2014-10" db="EMBL/GenBank/DDBJ databases">
        <title>Draft genome sequence of Pseudomonas chlororaphis EA105.</title>
        <authorList>
            <person name="McCully L.M."/>
            <person name="Bitzer A.S."/>
            <person name="Spence C."/>
            <person name="Bais H."/>
            <person name="Silby M.W."/>
        </authorList>
    </citation>
    <scope>NUCLEOTIDE SEQUENCE [LARGE SCALE GENOMIC DNA]</scope>
    <source>
        <strain evidence="2 3">EA105</strain>
    </source>
</reference>
<accession>A0A0A6D8N4</accession>
<name>A0A0A6D8N4_9PSED</name>
<protein>
    <recommendedName>
        <fullName evidence="1">DUF6916 domain-containing protein</fullName>
    </recommendedName>
</protein>
<sequence>MLQSVKSQHFQALRGRIGTLYLPDGSALQIHIGELAEKPMAQMRYSERMPFSVELSSLEATEFVDGLCALELPELGRVDGIFVSRVPPMGRPPELAYFHITFN</sequence>
<dbReference type="PATRIC" id="fig|587753.9.peg.3367"/>
<organism evidence="2 3">
    <name type="scientific">Pseudomonas chlororaphis</name>
    <dbReference type="NCBI Taxonomy" id="587753"/>
    <lineage>
        <taxon>Bacteria</taxon>
        <taxon>Pseudomonadati</taxon>
        <taxon>Pseudomonadota</taxon>
        <taxon>Gammaproteobacteria</taxon>
        <taxon>Pseudomonadales</taxon>
        <taxon>Pseudomonadaceae</taxon>
        <taxon>Pseudomonas</taxon>
    </lineage>
</organism>